<dbReference type="PANTHER" id="PTHR11905:SF238">
    <property type="entry name" value="PEPTIDASE M12B DOMAIN-CONTAINING PROTEIN-RELATED"/>
    <property type="match status" value="1"/>
</dbReference>
<feature type="chain" id="PRO_5009313858" evidence="3">
    <location>
        <begin position="33"/>
        <end position="408"/>
    </location>
</feature>
<evidence type="ECO:0000313" key="4">
    <source>
        <dbReference type="Proteomes" id="UP000095287"/>
    </source>
</evidence>
<proteinExistence type="predicted"/>
<feature type="compositionally biased region" description="Basic and acidic residues" evidence="1">
    <location>
        <begin position="358"/>
        <end position="383"/>
    </location>
</feature>
<sequence>MRFAPEESPSLQFLSLTLLLLHLPSILGLSNATTVPDWSDVSLDGHTRYLSVLVIYDVSSYNLKPKLLKAEVLELFLGINEYLYQLDIRVSIADFVPLRRKSRPPLDMEAFRNYYIDMKPSYRNHDVALLLQSSFHTITFAQQMCSNDSSLVLAQFSLDADGYGPQAAEIVQSIFSLVGIGGFSPCKCSAKALAASGNRCLTIRDMDDCIVQRVADRLPEYPCLLEKNYRNHGSLSLCGNGLVESGEHCDSGIGLSPEHLICSHKCAVRPVAIGVIAAVGSAFAAVSIYFVAARIYARRRRPKLGSNTFVTYLAPEYDHEFCTDPKCARPSCAPSSPPTALEAATRLSTAPGQVYLPTDRRRSAKSAEKFVKRKRKSEERLSRGDSIVTFPHSSLESAKSVNRLRFGE</sequence>
<keyword evidence="3" id="KW-0732">Signal</keyword>
<dbReference type="WBParaSite" id="L893_g29434.t1">
    <property type="protein sequence ID" value="L893_g29434.t1"/>
    <property type="gene ID" value="L893_g29434"/>
</dbReference>
<evidence type="ECO:0000256" key="3">
    <source>
        <dbReference type="SAM" id="SignalP"/>
    </source>
</evidence>
<feature type="region of interest" description="Disordered" evidence="1">
    <location>
        <begin position="355"/>
        <end position="386"/>
    </location>
</feature>
<name>A0A1I7ZSS4_9BILA</name>
<keyword evidence="4" id="KW-1185">Reference proteome</keyword>
<keyword evidence="2" id="KW-0812">Transmembrane</keyword>
<protein>
    <submittedName>
        <fullName evidence="5">VWFA domain-containing protein</fullName>
    </submittedName>
</protein>
<keyword evidence="2" id="KW-0472">Membrane</keyword>
<accession>A0A1I7ZSS4</accession>
<dbReference type="Proteomes" id="UP000095287">
    <property type="component" value="Unplaced"/>
</dbReference>
<feature type="transmembrane region" description="Helical" evidence="2">
    <location>
        <begin position="271"/>
        <end position="292"/>
    </location>
</feature>
<dbReference type="AlphaFoldDB" id="A0A1I7ZSS4"/>
<keyword evidence="2" id="KW-1133">Transmembrane helix</keyword>
<dbReference type="SUPFAM" id="SSF55486">
    <property type="entry name" value="Metalloproteases ('zincins'), catalytic domain"/>
    <property type="match status" value="1"/>
</dbReference>
<reference evidence="5" key="1">
    <citation type="submission" date="2016-11" db="UniProtKB">
        <authorList>
            <consortium name="WormBaseParasite"/>
        </authorList>
    </citation>
    <scope>IDENTIFICATION</scope>
</reference>
<evidence type="ECO:0000256" key="1">
    <source>
        <dbReference type="SAM" id="MobiDB-lite"/>
    </source>
</evidence>
<evidence type="ECO:0000256" key="2">
    <source>
        <dbReference type="SAM" id="Phobius"/>
    </source>
</evidence>
<dbReference type="GO" id="GO:0006509">
    <property type="term" value="P:membrane protein ectodomain proteolysis"/>
    <property type="evidence" value="ECO:0007669"/>
    <property type="project" value="TreeGrafter"/>
</dbReference>
<evidence type="ECO:0000313" key="5">
    <source>
        <dbReference type="WBParaSite" id="L893_g29434.t1"/>
    </source>
</evidence>
<dbReference type="PANTHER" id="PTHR11905">
    <property type="entry name" value="ADAM A DISINTEGRIN AND METALLOPROTEASE DOMAIN"/>
    <property type="match status" value="1"/>
</dbReference>
<organism evidence="4 5">
    <name type="scientific">Steinernema glaseri</name>
    <dbReference type="NCBI Taxonomy" id="37863"/>
    <lineage>
        <taxon>Eukaryota</taxon>
        <taxon>Metazoa</taxon>
        <taxon>Ecdysozoa</taxon>
        <taxon>Nematoda</taxon>
        <taxon>Chromadorea</taxon>
        <taxon>Rhabditida</taxon>
        <taxon>Tylenchina</taxon>
        <taxon>Panagrolaimomorpha</taxon>
        <taxon>Strongyloidoidea</taxon>
        <taxon>Steinernematidae</taxon>
        <taxon>Steinernema</taxon>
    </lineage>
</organism>
<feature type="signal peptide" evidence="3">
    <location>
        <begin position="1"/>
        <end position="32"/>
    </location>
</feature>